<feature type="compositionally biased region" description="Polar residues" evidence="1">
    <location>
        <begin position="1"/>
        <end position="14"/>
    </location>
</feature>
<dbReference type="OrthoDB" id="4573at2759"/>
<dbReference type="EMBL" id="JAGYWB010000012">
    <property type="protein sequence ID" value="KAI0501688.1"/>
    <property type="molecule type" value="Genomic_DNA"/>
</dbReference>
<name>A0A8T3B0I9_DENNO</name>
<gene>
    <name evidence="2" type="ORF">KFK09_016633</name>
</gene>
<evidence type="ECO:0000313" key="3">
    <source>
        <dbReference type="Proteomes" id="UP000829196"/>
    </source>
</evidence>
<dbReference type="Proteomes" id="UP000829196">
    <property type="component" value="Unassembled WGS sequence"/>
</dbReference>
<sequence>MLVLSSSQSASGRNPTPFPDHSLSAQTTPTPAAAEVKRCLRCGVLYRDEDNSSTACAFRGHTTGILLITSTKCKQITAKSDFVFYL</sequence>
<keyword evidence="3" id="KW-1185">Reference proteome</keyword>
<organism evidence="2 3">
    <name type="scientific">Dendrobium nobile</name>
    <name type="common">Orchid</name>
    <dbReference type="NCBI Taxonomy" id="94219"/>
    <lineage>
        <taxon>Eukaryota</taxon>
        <taxon>Viridiplantae</taxon>
        <taxon>Streptophyta</taxon>
        <taxon>Embryophyta</taxon>
        <taxon>Tracheophyta</taxon>
        <taxon>Spermatophyta</taxon>
        <taxon>Magnoliopsida</taxon>
        <taxon>Liliopsida</taxon>
        <taxon>Asparagales</taxon>
        <taxon>Orchidaceae</taxon>
        <taxon>Epidendroideae</taxon>
        <taxon>Malaxideae</taxon>
        <taxon>Dendrobiinae</taxon>
        <taxon>Dendrobium</taxon>
    </lineage>
</organism>
<comment type="caution">
    <text evidence="2">The sequence shown here is derived from an EMBL/GenBank/DDBJ whole genome shotgun (WGS) entry which is preliminary data.</text>
</comment>
<accession>A0A8T3B0I9</accession>
<feature type="region of interest" description="Disordered" evidence="1">
    <location>
        <begin position="1"/>
        <end position="31"/>
    </location>
</feature>
<evidence type="ECO:0000256" key="1">
    <source>
        <dbReference type="SAM" id="MobiDB-lite"/>
    </source>
</evidence>
<protein>
    <submittedName>
        <fullName evidence="2">Uncharacterized protein</fullName>
    </submittedName>
</protein>
<proteinExistence type="predicted"/>
<reference evidence="2" key="1">
    <citation type="journal article" date="2022" name="Front. Genet.">
        <title>Chromosome-Scale Assembly of the Dendrobium nobile Genome Provides Insights Into the Molecular Mechanism of the Biosynthesis of the Medicinal Active Ingredient of Dendrobium.</title>
        <authorList>
            <person name="Xu Q."/>
            <person name="Niu S.-C."/>
            <person name="Li K.-L."/>
            <person name="Zheng P.-J."/>
            <person name="Zhang X.-J."/>
            <person name="Jia Y."/>
            <person name="Liu Y."/>
            <person name="Niu Y.-X."/>
            <person name="Yu L.-H."/>
            <person name="Chen D.-F."/>
            <person name="Zhang G.-Q."/>
        </authorList>
    </citation>
    <scope>NUCLEOTIDE SEQUENCE</scope>
    <source>
        <tissue evidence="2">Leaf</tissue>
    </source>
</reference>
<dbReference type="AlphaFoldDB" id="A0A8T3B0I9"/>
<evidence type="ECO:0000313" key="2">
    <source>
        <dbReference type="EMBL" id="KAI0501688.1"/>
    </source>
</evidence>